<evidence type="ECO:0000256" key="3">
    <source>
        <dbReference type="ARBA" id="ARBA00023141"/>
    </source>
</evidence>
<evidence type="ECO:0000256" key="2">
    <source>
        <dbReference type="ARBA" id="ARBA00023002"/>
    </source>
</evidence>
<dbReference type="GO" id="GO:0019632">
    <property type="term" value="P:shikimate metabolic process"/>
    <property type="evidence" value="ECO:0007669"/>
    <property type="project" value="TreeGrafter"/>
</dbReference>
<sequence length="248" mass="28463">MEKMLKKRKFGLIGKDISYSFSRHYFTKKFKELNLVNHEYGNFDFQNINEFSEINLKEVAGFNVTIPYKEKIIAFLDKIDAVAEEIGAVNTIKITNDHKLIGFNTDYYGFQESIKPWIQSHHKKALVLGTGGASKAILYVLKKLNIEYTVVSRTPIAGQISYDQITKEVMRDYTVIVNSTPLGTFPDVDKCPTIPYEYLTDKHLLFDLIYNPDKTTFLAKGEKKGAKIVNGSKMLELQAEKAWEIWNL</sequence>
<dbReference type="PANTHER" id="PTHR21089:SF1">
    <property type="entry name" value="BIFUNCTIONAL 3-DEHYDROQUINATE DEHYDRATASE_SHIKIMATE DEHYDROGENASE, CHLOROPLASTIC"/>
    <property type="match status" value="1"/>
</dbReference>
<dbReference type="GO" id="GO:0050661">
    <property type="term" value="F:NADP binding"/>
    <property type="evidence" value="ECO:0007669"/>
    <property type="project" value="TreeGrafter"/>
</dbReference>
<reference evidence="5 6" key="1">
    <citation type="submission" date="2019-05" db="EMBL/GenBank/DDBJ databases">
        <title>Algicella ahnfeltiae gen. nov., sp. nov., a novel marine bacterium of the family Flavobacteriaceae isolated from a red alga.</title>
        <authorList>
            <person name="Nedashkovskaya O.I."/>
            <person name="Kukhlevskiy A.D."/>
            <person name="Kim S.-G."/>
            <person name="Zhukova N.V."/>
            <person name="Mikhailov V.V."/>
        </authorList>
    </citation>
    <scope>NUCLEOTIDE SEQUENCE [LARGE SCALE GENOMIC DNA]</scope>
    <source>
        <strain evidence="5 6">10Alg115</strain>
    </source>
</reference>
<dbReference type="Pfam" id="PF08501">
    <property type="entry name" value="Shikimate_dh_N"/>
    <property type="match status" value="1"/>
</dbReference>
<dbReference type="InterPro" id="IPR036291">
    <property type="entry name" value="NAD(P)-bd_dom_sf"/>
</dbReference>
<dbReference type="EMBL" id="CP040749">
    <property type="protein sequence ID" value="QCX38109.1"/>
    <property type="molecule type" value="Genomic_DNA"/>
</dbReference>
<keyword evidence="6" id="KW-1185">Reference proteome</keyword>
<dbReference type="KEGG" id="fbe:FF125_06585"/>
<evidence type="ECO:0000256" key="1">
    <source>
        <dbReference type="ARBA" id="ARBA00004871"/>
    </source>
</evidence>
<protein>
    <submittedName>
        <fullName evidence="5">Shikimate dehydrogenase</fullName>
    </submittedName>
</protein>
<evidence type="ECO:0000313" key="6">
    <source>
        <dbReference type="Proteomes" id="UP000306229"/>
    </source>
</evidence>
<dbReference type="Proteomes" id="UP000306229">
    <property type="component" value="Chromosome"/>
</dbReference>
<gene>
    <name evidence="5" type="ORF">FF125_06585</name>
</gene>
<dbReference type="InterPro" id="IPR046346">
    <property type="entry name" value="Aminoacid_DH-like_N_sf"/>
</dbReference>
<evidence type="ECO:0000313" key="5">
    <source>
        <dbReference type="EMBL" id="QCX38109.1"/>
    </source>
</evidence>
<dbReference type="RefSeq" id="WP_138949014.1">
    <property type="nucleotide sequence ID" value="NZ_CP040749.1"/>
</dbReference>
<dbReference type="PANTHER" id="PTHR21089">
    <property type="entry name" value="SHIKIMATE DEHYDROGENASE"/>
    <property type="match status" value="1"/>
</dbReference>
<dbReference type="InterPro" id="IPR022893">
    <property type="entry name" value="Shikimate_DH_fam"/>
</dbReference>
<dbReference type="Gene3D" id="3.40.50.10860">
    <property type="entry name" value="Leucine Dehydrogenase, chain A, domain 1"/>
    <property type="match status" value="1"/>
</dbReference>
<comment type="pathway">
    <text evidence="1">Metabolic intermediate biosynthesis; chorismate biosynthesis; chorismate from D-erythrose 4-phosphate and phosphoenolpyruvate: step 4/7.</text>
</comment>
<name>A0A5B7TMQ9_9FLAO</name>
<dbReference type="CDD" id="cd01065">
    <property type="entry name" value="NAD_bind_Shikimate_DH"/>
    <property type="match status" value="1"/>
</dbReference>
<dbReference type="GO" id="GO:0005829">
    <property type="term" value="C:cytosol"/>
    <property type="evidence" value="ECO:0007669"/>
    <property type="project" value="TreeGrafter"/>
</dbReference>
<keyword evidence="2" id="KW-0560">Oxidoreductase</keyword>
<proteinExistence type="predicted"/>
<dbReference type="OrthoDB" id="9792692at2"/>
<dbReference type="AlphaFoldDB" id="A0A5B7TMQ9"/>
<dbReference type="GO" id="GO:0009423">
    <property type="term" value="P:chorismate biosynthetic process"/>
    <property type="evidence" value="ECO:0007669"/>
    <property type="project" value="TreeGrafter"/>
</dbReference>
<feature type="domain" description="Shikimate dehydrogenase substrate binding N-terminal" evidence="4">
    <location>
        <begin position="12"/>
        <end position="92"/>
    </location>
</feature>
<dbReference type="SUPFAM" id="SSF53223">
    <property type="entry name" value="Aminoacid dehydrogenase-like, N-terminal domain"/>
    <property type="match status" value="1"/>
</dbReference>
<dbReference type="SUPFAM" id="SSF51735">
    <property type="entry name" value="NAD(P)-binding Rossmann-fold domains"/>
    <property type="match status" value="1"/>
</dbReference>
<dbReference type="GO" id="GO:0004764">
    <property type="term" value="F:shikimate 3-dehydrogenase (NADP+) activity"/>
    <property type="evidence" value="ECO:0007669"/>
    <property type="project" value="InterPro"/>
</dbReference>
<dbReference type="Gene3D" id="3.40.50.720">
    <property type="entry name" value="NAD(P)-binding Rossmann-like Domain"/>
    <property type="match status" value="1"/>
</dbReference>
<evidence type="ECO:0000259" key="4">
    <source>
        <dbReference type="Pfam" id="PF08501"/>
    </source>
</evidence>
<keyword evidence="3" id="KW-0028">Amino-acid biosynthesis</keyword>
<dbReference type="InterPro" id="IPR013708">
    <property type="entry name" value="Shikimate_DH-bd_N"/>
</dbReference>
<accession>A0A5B7TMQ9</accession>
<dbReference type="GO" id="GO:0009073">
    <property type="term" value="P:aromatic amino acid family biosynthetic process"/>
    <property type="evidence" value="ECO:0007669"/>
    <property type="project" value="UniProtKB-KW"/>
</dbReference>
<keyword evidence="3" id="KW-0057">Aromatic amino acid biosynthesis</keyword>
<organism evidence="5 6">
    <name type="scientific">Aureibaculum algae</name>
    <dbReference type="NCBI Taxonomy" id="2584122"/>
    <lineage>
        <taxon>Bacteria</taxon>
        <taxon>Pseudomonadati</taxon>
        <taxon>Bacteroidota</taxon>
        <taxon>Flavobacteriia</taxon>
        <taxon>Flavobacteriales</taxon>
        <taxon>Flavobacteriaceae</taxon>
        <taxon>Aureibaculum</taxon>
    </lineage>
</organism>